<protein>
    <submittedName>
        <fullName evidence="4">Cytochrome c family protein</fullName>
    </submittedName>
    <submittedName>
        <fullName evidence="3">Doubled CXXCH domain-containing protein</fullName>
    </submittedName>
</protein>
<dbReference type="EMBL" id="CM001402">
    <property type="protein sequence ID" value="EHO41221.1"/>
    <property type="molecule type" value="Genomic_DNA"/>
</dbReference>
<organism evidence="4 5">
    <name type="scientific">Caldithrix abyssi DSM 13497</name>
    <dbReference type="NCBI Taxonomy" id="880073"/>
    <lineage>
        <taxon>Bacteria</taxon>
        <taxon>Pseudomonadati</taxon>
        <taxon>Calditrichota</taxon>
        <taxon>Calditrichia</taxon>
        <taxon>Calditrichales</taxon>
        <taxon>Calditrichaceae</taxon>
        <taxon>Caldithrix</taxon>
    </lineage>
</organism>
<dbReference type="InParanoid" id="H1XR70"/>
<gene>
    <name evidence="3" type="ORF">Cabys_322</name>
    <name evidence="4" type="ORF">Calab_1601</name>
</gene>
<feature type="domain" description="Cytochrome c7-like" evidence="2">
    <location>
        <begin position="27"/>
        <end position="81"/>
    </location>
</feature>
<dbReference type="SUPFAM" id="SSF48695">
    <property type="entry name" value="Multiheme cytochromes"/>
    <property type="match status" value="1"/>
</dbReference>
<accession>H1XR70</accession>
<keyword evidence="1" id="KW-0732">Signal</keyword>
<evidence type="ECO:0000313" key="4">
    <source>
        <dbReference type="EMBL" id="EHO41221.1"/>
    </source>
</evidence>
<reference evidence="3 6" key="2">
    <citation type="submission" date="2016-11" db="EMBL/GenBank/DDBJ databases">
        <title>Genomic analysis of Caldithrix abyssi and proposal of a novel bacterial phylum Caldithrichaeota.</title>
        <authorList>
            <person name="Kublanov I."/>
            <person name="Sigalova O."/>
            <person name="Gavrilov S."/>
            <person name="Lebedinsky A."/>
            <person name="Ivanova N."/>
            <person name="Daum C."/>
            <person name="Reddy T."/>
            <person name="Klenk H.P."/>
            <person name="Goker M."/>
            <person name="Reva O."/>
            <person name="Miroshnichenko M."/>
            <person name="Kyprides N."/>
            <person name="Woyke T."/>
            <person name="Gelfand M."/>
        </authorList>
    </citation>
    <scope>NUCLEOTIDE SEQUENCE [LARGE SCALE GENOMIC DNA]</scope>
    <source>
        <strain evidence="3 6">LF13</strain>
    </source>
</reference>
<dbReference type="Proteomes" id="UP000004671">
    <property type="component" value="Chromosome"/>
</dbReference>
<sequence precursor="true">MQKLKPFLVVCFFLLVSSALAQEDQIIFSHQLHVQQQEIACLDCHGKAIESENWQDVLMPEMQTCYSCHDEEETPCSACHTNADEPAIARRLEGFNSRFPHKLHVDKEGNNCLTCHKGVETAKTTQDFHLPTKEKCNACHVGADVVESQSKCFTCHEPSLNFLPATHQLNWRKDHGLVQQMDENSCEHCHQPTYCSDCHEGDNLNRQAHPLNYRYTHGLMAKGNKENCLTCHQEQAFCVDCHRSERVMPQNHALPTWANRIAGDGGEHVREAQIDFDACMSCHNDAYADVVCMTCHGN</sequence>
<evidence type="ECO:0000313" key="6">
    <source>
        <dbReference type="Proteomes" id="UP000183868"/>
    </source>
</evidence>
<feature type="domain" description="Cytochrome c7-like" evidence="2">
    <location>
        <begin position="98"/>
        <end position="157"/>
    </location>
</feature>
<dbReference type="Proteomes" id="UP000183868">
    <property type="component" value="Chromosome"/>
</dbReference>
<feature type="signal peptide" evidence="1">
    <location>
        <begin position="1"/>
        <end position="21"/>
    </location>
</feature>
<evidence type="ECO:0000256" key="1">
    <source>
        <dbReference type="SAM" id="SignalP"/>
    </source>
</evidence>
<keyword evidence="5" id="KW-1185">Reference proteome</keyword>
<evidence type="ECO:0000313" key="3">
    <source>
        <dbReference type="EMBL" id="APF17073.1"/>
    </source>
</evidence>
<name>H1XR70_CALAY</name>
<dbReference type="InterPro" id="IPR029467">
    <property type="entry name" value="Cyt_c7-like"/>
</dbReference>
<evidence type="ECO:0000259" key="2">
    <source>
        <dbReference type="Pfam" id="PF14522"/>
    </source>
</evidence>
<dbReference type="Pfam" id="PF14522">
    <property type="entry name" value="Cytochrome_C7"/>
    <property type="match status" value="2"/>
</dbReference>
<dbReference type="EMBL" id="CP018099">
    <property type="protein sequence ID" value="APF17073.1"/>
    <property type="molecule type" value="Genomic_DNA"/>
</dbReference>
<evidence type="ECO:0000313" key="5">
    <source>
        <dbReference type="Proteomes" id="UP000004671"/>
    </source>
</evidence>
<dbReference type="PaxDb" id="880073-Calab_1601"/>
<dbReference type="STRING" id="880073.Cabys_322"/>
<feature type="chain" id="PRO_5010497839" evidence="1">
    <location>
        <begin position="22"/>
        <end position="298"/>
    </location>
</feature>
<dbReference type="CDD" id="cd08168">
    <property type="entry name" value="Cytochrom_C3"/>
    <property type="match status" value="1"/>
</dbReference>
<dbReference type="PANTHER" id="PTHR39425">
    <property type="entry name" value="LIPOPROTEIN CYTOCHROME C"/>
    <property type="match status" value="1"/>
</dbReference>
<reference evidence="4 5" key="1">
    <citation type="submission" date="2011-09" db="EMBL/GenBank/DDBJ databases">
        <title>The permanent draft genome of Caldithrix abyssi DSM 13497.</title>
        <authorList>
            <consortium name="US DOE Joint Genome Institute (JGI-PGF)"/>
            <person name="Lucas S."/>
            <person name="Han J."/>
            <person name="Lapidus A."/>
            <person name="Bruce D."/>
            <person name="Goodwin L."/>
            <person name="Pitluck S."/>
            <person name="Peters L."/>
            <person name="Kyrpides N."/>
            <person name="Mavromatis K."/>
            <person name="Ivanova N."/>
            <person name="Mikhailova N."/>
            <person name="Chertkov O."/>
            <person name="Detter J.C."/>
            <person name="Tapia R."/>
            <person name="Han C."/>
            <person name="Land M."/>
            <person name="Hauser L."/>
            <person name="Markowitz V."/>
            <person name="Cheng J.-F."/>
            <person name="Hugenholtz P."/>
            <person name="Woyke T."/>
            <person name="Wu D."/>
            <person name="Spring S."/>
            <person name="Brambilla E."/>
            <person name="Klenk H.-P."/>
            <person name="Eisen J.A."/>
        </authorList>
    </citation>
    <scope>NUCLEOTIDE SEQUENCE [LARGE SCALE GENOMIC DNA]</scope>
    <source>
        <strain evidence="4 5">DSM 13497</strain>
    </source>
</reference>
<dbReference type="AlphaFoldDB" id="H1XR70"/>
<dbReference type="Gene3D" id="3.90.10.10">
    <property type="entry name" value="Cytochrome C3"/>
    <property type="match status" value="3"/>
</dbReference>
<dbReference type="eggNOG" id="COG3005">
    <property type="taxonomic scope" value="Bacteria"/>
</dbReference>
<dbReference type="OrthoDB" id="9788951at2"/>
<dbReference type="RefSeq" id="WP_006928300.1">
    <property type="nucleotide sequence ID" value="NZ_CM001402.1"/>
</dbReference>
<dbReference type="HOGENOM" id="CLU_798417_0_0_0"/>
<proteinExistence type="predicted"/>
<dbReference type="InterPro" id="IPR036280">
    <property type="entry name" value="Multihaem_cyt_sf"/>
</dbReference>
<dbReference type="PANTHER" id="PTHR39425:SF1">
    <property type="entry name" value="CYTOCHROME C7-LIKE DOMAIN-CONTAINING PROTEIN"/>
    <property type="match status" value="1"/>
</dbReference>
<dbReference type="KEGG" id="caby:Cabys_322"/>